<keyword evidence="1" id="KW-1133">Transmembrane helix</keyword>
<gene>
    <name evidence="2" type="ORF">DL89DRAFT_27925</name>
</gene>
<evidence type="ECO:0000256" key="1">
    <source>
        <dbReference type="SAM" id="Phobius"/>
    </source>
</evidence>
<name>A0A1Y1W409_9FUNG</name>
<proteinExistence type="predicted"/>
<dbReference type="RefSeq" id="XP_040742011.1">
    <property type="nucleotide sequence ID" value="XM_040889566.1"/>
</dbReference>
<dbReference type="GeneID" id="63806214"/>
<keyword evidence="1" id="KW-0812">Transmembrane</keyword>
<reference evidence="2 3" key="1">
    <citation type="submission" date="2016-07" db="EMBL/GenBank/DDBJ databases">
        <title>Pervasive Adenine N6-methylation of Active Genes in Fungi.</title>
        <authorList>
            <consortium name="DOE Joint Genome Institute"/>
            <person name="Mondo S.J."/>
            <person name="Dannebaum R.O."/>
            <person name="Kuo R.C."/>
            <person name="Labutti K."/>
            <person name="Haridas S."/>
            <person name="Kuo A."/>
            <person name="Salamov A."/>
            <person name="Ahrendt S.R."/>
            <person name="Lipzen A."/>
            <person name="Sullivan W."/>
            <person name="Andreopoulos W.B."/>
            <person name="Clum A."/>
            <person name="Lindquist E."/>
            <person name="Daum C."/>
            <person name="Ramamoorthy G.K."/>
            <person name="Gryganskyi A."/>
            <person name="Culley D."/>
            <person name="Magnuson J.K."/>
            <person name="James T.Y."/>
            <person name="O'Malley M.A."/>
            <person name="Stajich J.E."/>
            <person name="Spatafora J.W."/>
            <person name="Visel A."/>
            <person name="Grigoriev I.V."/>
        </authorList>
    </citation>
    <scope>NUCLEOTIDE SEQUENCE [LARGE SCALE GENOMIC DNA]</scope>
    <source>
        <strain evidence="2 3">ATCC 12442</strain>
    </source>
</reference>
<organism evidence="2 3">
    <name type="scientific">Linderina pennispora</name>
    <dbReference type="NCBI Taxonomy" id="61395"/>
    <lineage>
        <taxon>Eukaryota</taxon>
        <taxon>Fungi</taxon>
        <taxon>Fungi incertae sedis</taxon>
        <taxon>Zoopagomycota</taxon>
        <taxon>Kickxellomycotina</taxon>
        <taxon>Kickxellomycetes</taxon>
        <taxon>Kickxellales</taxon>
        <taxon>Kickxellaceae</taxon>
        <taxon>Linderina</taxon>
    </lineage>
</organism>
<evidence type="ECO:0000313" key="2">
    <source>
        <dbReference type="EMBL" id="ORX68197.1"/>
    </source>
</evidence>
<protein>
    <submittedName>
        <fullName evidence="2">Uncharacterized protein</fullName>
    </submittedName>
</protein>
<comment type="caution">
    <text evidence="2">The sequence shown here is derived from an EMBL/GenBank/DDBJ whole genome shotgun (WGS) entry which is preliminary data.</text>
</comment>
<feature type="transmembrane region" description="Helical" evidence="1">
    <location>
        <begin position="56"/>
        <end position="78"/>
    </location>
</feature>
<keyword evidence="3" id="KW-1185">Reference proteome</keyword>
<sequence>MTALRPVAVCLAALDTCIHCPLSRFRFWAFFSAPFYPYRFHPMYMVPVSGQTPAIVTTSIPVAVDAAFVVLICFYIAFRDEVLLGRLGMAALVGKQEHGQKAIALFSQGYRSFIDKLLIISPVPIPV</sequence>
<evidence type="ECO:0000313" key="3">
    <source>
        <dbReference type="Proteomes" id="UP000193922"/>
    </source>
</evidence>
<dbReference type="EMBL" id="MCFD01000010">
    <property type="protein sequence ID" value="ORX68197.1"/>
    <property type="molecule type" value="Genomic_DNA"/>
</dbReference>
<keyword evidence="1" id="KW-0472">Membrane</keyword>
<accession>A0A1Y1W409</accession>
<dbReference type="Proteomes" id="UP000193922">
    <property type="component" value="Unassembled WGS sequence"/>
</dbReference>
<dbReference type="AlphaFoldDB" id="A0A1Y1W409"/>